<feature type="non-terminal residue" evidence="3">
    <location>
        <position position="1"/>
    </location>
</feature>
<dbReference type="InterPro" id="IPR050866">
    <property type="entry name" value="CNG_cation_channel"/>
</dbReference>
<reference evidence="3" key="1">
    <citation type="submission" date="2022-03" db="EMBL/GenBank/DDBJ databases">
        <authorList>
            <person name="Martin H S."/>
        </authorList>
    </citation>
    <scope>NUCLEOTIDE SEQUENCE</scope>
</reference>
<dbReference type="Gene3D" id="1.10.287.630">
    <property type="entry name" value="Helix hairpin bin"/>
    <property type="match status" value="1"/>
</dbReference>
<evidence type="ECO:0008006" key="5">
    <source>
        <dbReference type="Google" id="ProtNLM"/>
    </source>
</evidence>
<evidence type="ECO:0000256" key="1">
    <source>
        <dbReference type="SAM" id="MobiDB-lite"/>
    </source>
</evidence>
<dbReference type="EMBL" id="OW152822">
    <property type="protein sequence ID" value="CAH2037686.1"/>
    <property type="molecule type" value="Genomic_DNA"/>
</dbReference>
<keyword evidence="2" id="KW-0812">Transmembrane</keyword>
<evidence type="ECO:0000256" key="2">
    <source>
        <dbReference type="SAM" id="Phobius"/>
    </source>
</evidence>
<feature type="compositionally biased region" description="Acidic residues" evidence="1">
    <location>
        <begin position="346"/>
        <end position="357"/>
    </location>
</feature>
<accession>A0ABN8HN67</accession>
<evidence type="ECO:0000313" key="3">
    <source>
        <dbReference type="EMBL" id="CAH2037686.1"/>
    </source>
</evidence>
<evidence type="ECO:0000313" key="4">
    <source>
        <dbReference type="Proteomes" id="UP000837857"/>
    </source>
</evidence>
<proteinExistence type="predicted"/>
<dbReference type="InterPro" id="IPR014710">
    <property type="entry name" value="RmlC-like_jellyroll"/>
</dbReference>
<feature type="transmembrane region" description="Helical" evidence="2">
    <location>
        <begin position="181"/>
        <end position="209"/>
    </location>
</feature>
<dbReference type="InterPro" id="IPR018490">
    <property type="entry name" value="cNMP-bd_dom_sf"/>
</dbReference>
<keyword evidence="2" id="KW-1133">Transmembrane helix</keyword>
<keyword evidence="4" id="KW-1185">Reference proteome</keyword>
<dbReference type="Proteomes" id="UP000837857">
    <property type="component" value="Chromosome 10"/>
</dbReference>
<dbReference type="Gene3D" id="2.60.120.10">
    <property type="entry name" value="Jelly Rolls"/>
    <property type="match status" value="1"/>
</dbReference>
<name>A0ABN8HN67_9NEOP</name>
<organism evidence="3 4">
    <name type="scientific">Iphiclides podalirius</name>
    <name type="common">scarce swallowtail</name>
    <dbReference type="NCBI Taxonomy" id="110791"/>
    <lineage>
        <taxon>Eukaryota</taxon>
        <taxon>Metazoa</taxon>
        <taxon>Ecdysozoa</taxon>
        <taxon>Arthropoda</taxon>
        <taxon>Hexapoda</taxon>
        <taxon>Insecta</taxon>
        <taxon>Pterygota</taxon>
        <taxon>Neoptera</taxon>
        <taxon>Endopterygota</taxon>
        <taxon>Lepidoptera</taxon>
        <taxon>Glossata</taxon>
        <taxon>Ditrysia</taxon>
        <taxon>Papilionoidea</taxon>
        <taxon>Papilionidae</taxon>
        <taxon>Papilioninae</taxon>
        <taxon>Iphiclides</taxon>
    </lineage>
</organism>
<feature type="region of interest" description="Disordered" evidence="1">
    <location>
        <begin position="344"/>
        <end position="380"/>
    </location>
</feature>
<sequence length="380" mass="43764">MFATVKETMRSSRKNIYILEHALSVILILHASSCLWYSTHKVQFNIKEWYKLGYPDHVNANKLQFNRDCGEAFMRQISLLMRHEIYLTGQQVWCQGVVKNGMIWIKKGVLELLSDEDDESPMVSFKEGTSSWMAQLIHWETKVFVTNDAKHEKPLRTSLSFGTSIFTGNGTSDLAPGMRDLILVICLFVAGCYLSCFYMSKICSVYLLLTQRKLKFKESMRELFYFLSVNHVSGKIKARVKKFFCVQWYYNNAVSAEEIFKDISPNLKQEILSLEMVETLQFSIIFQQSASCSEVSIYASRSVDLLVIPSQTFFNLIKFYPKIQEPLRKAFEVSKDYILPITMDTGSDDESSEDSEFDLQSQDSAVDSRSGSSRFELPRK</sequence>
<gene>
    <name evidence="3" type="ORF">IPOD504_LOCUS1275</name>
</gene>
<dbReference type="PANTHER" id="PTHR45638">
    <property type="entry name" value="CYCLIC NUCLEOTIDE-GATED CATION CHANNEL SUBUNIT A"/>
    <property type="match status" value="1"/>
</dbReference>
<dbReference type="PANTHER" id="PTHR45638:SF11">
    <property type="entry name" value="CYCLIC NUCLEOTIDE-GATED CATION CHANNEL SUBUNIT A"/>
    <property type="match status" value="1"/>
</dbReference>
<keyword evidence="2" id="KW-0472">Membrane</keyword>
<dbReference type="SUPFAM" id="SSF51206">
    <property type="entry name" value="cAMP-binding domain-like"/>
    <property type="match status" value="2"/>
</dbReference>
<protein>
    <recommendedName>
        <fullName evidence="5">Cyclic nucleotide-binding domain-containing protein</fullName>
    </recommendedName>
</protein>